<reference evidence="2" key="1">
    <citation type="journal article" date="2019" name="Philos. Trans. R. Soc. Lond., B, Biol. Sci.">
        <title>Targeted metagenomic recovery of four divergent viruses reveals shared and distinctive characteristics of giant viruses of marine eukaryotes.</title>
        <authorList>
            <person name="Needham D.M."/>
            <person name="Poirier C."/>
            <person name="Hehenberger E."/>
            <person name="Jimenez V."/>
            <person name="Swalwell J.E."/>
            <person name="Santoro A.E."/>
            <person name="Worden A.Z."/>
        </authorList>
    </citation>
    <scope>NUCLEOTIDE SEQUENCE</scope>
    <source>
        <strain evidence="2">OPacV-421</strain>
    </source>
</reference>
<sequence length="186" mass="21655">MVKNKGGNKQKKLGRKHLTVQQDIKTRFSICKEEVYACCTKVIGQGFFEVLCIDNVKRLCIARKKFKGRSKRDNLISIGTKLLIGLRSYETKKKDKLEKCDLLEVYKEYNYNKIIQHETKYDWTIFNDVELIDKHNTTNDSNIVFTNDEPETTIPPINKTESLSINSTNIQNEEVDDEEEIDIDDI</sequence>
<dbReference type="Gene3D" id="2.40.50.140">
    <property type="entry name" value="Nucleic acid-binding proteins"/>
    <property type="match status" value="1"/>
</dbReference>
<proteinExistence type="predicted"/>
<protein>
    <recommendedName>
        <fullName evidence="1">S1-like domain-containing protein</fullName>
    </recommendedName>
</protein>
<dbReference type="PROSITE" id="PS50832">
    <property type="entry name" value="S1_IF1_TYPE"/>
    <property type="match status" value="1"/>
</dbReference>
<name>A0A5J6VLA1_9VIRU</name>
<dbReference type="GO" id="GO:0003723">
    <property type="term" value="F:RNA binding"/>
    <property type="evidence" value="ECO:0007669"/>
    <property type="project" value="InterPro"/>
</dbReference>
<organism evidence="2">
    <name type="scientific">Megaviridae environmental sample</name>
    <dbReference type="NCBI Taxonomy" id="1737588"/>
    <lineage>
        <taxon>Viruses</taxon>
        <taxon>Varidnaviria</taxon>
        <taxon>Bamfordvirae</taxon>
        <taxon>Nucleocytoviricota</taxon>
        <taxon>Megaviricetes</taxon>
        <taxon>Imitervirales</taxon>
        <taxon>Mimiviridae</taxon>
        <taxon>environmental samples</taxon>
    </lineage>
</organism>
<dbReference type="InterPro" id="IPR012340">
    <property type="entry name" value="NA-bd_OB-fold"/>
</dbReference>
<evidence type="ECO:0000313" key="2">
    <source>
        <dbReference type="EMBL" id="QFG74912.1"/>
    </source>
</evidence>
<dbReference type="InterPro" id="IPR006196">
    <property type="entry name" value="RNA-binding_domain_S1_IF1"/>
</dbReference>
<feature type="domain" description="S1-like" evidence="1">
    <location>
        <begin position="34"/>
        <end position="107"/>
    </location>
</feature>
<accession>A0A5J6VLA1</accession>
<evidence type="ECO:0000259" key="1">
    <source>
        <dbReference type="PROSITE" id="PS50832"/>
    </source>
</evidence>
<dbReference type="SUPFAM" id="SSF50249">
    <property type="entry name" value="Nucleic acid-binding proteins"/>
    <property type="match status" value="1"/>
</dbReference>
<dbReference type="EMBL" id="MN448295">
    <property type="protein sequence ID" value="QFG74912.1"/>
    <property type="molecule type" value="Genomic_DNA"/>
</dbReference>